<evidence type="ECO:0000313" key="1">
    <source>
        <dbReference type="EMBL" id="AKN77523.1"/>
    </source>
</evidence>
<keyword evidence="2" id="KW-1185">Reference proteome</keyword>
<name>A0ABM5U252_CORUL</name>
<protein>
    <submittedName>
        <fullName evidence="1">Uncharacterized protein</fullName>
    </submittedName>
</protein>
<accession>A0ABM5U252</accession>
<sequence length="100" mass="11407">MSLDYSALFREMASQPQVKEAVRKKAEQLKEYMVLRWPEVNQLNDSQRAFLQKSPEHAILITEATEGTNRPVHIVTVRRPDAVSHQAKTSFATRAVKDVS</sequence>
<organism evidence="1 2">
    <name type="scientific">Corynebacterium ulcerans FRC58</name>
    <dbReference type="NCBI Taxonomy" id="1408268"/>
    <lineage>
        <taxon>Bacteria</taxon>
        <taxon>Bacillati</taxon>
        <taxon>Actinomycetota</taxon>
        <taxon>Actinomycetes</taxon>
        <taxon>Mycobacteriales</taxon>
        <taxon>Corynebacteriaceae</taxon>
        <taxon>Corynebacterium</taxon>
    </lineage>
</organism>
<dbReference type="EMBL" id="CP011913">
    <property type="protein sequence ID" value="AKN77523.1"/>
    <property type="molecule type" value="Genomic_DNA"/>
</dbReference>
<gene>
    <name evidence="1" type="ORF">CulFRC58_1669</name>
</gene>
<dbReference type="RefSeq" id="WP_029974434.1">
    <property type="nucleotide sequence ID" value="NZ_CP011913.1"/>
</dbReference>
<evidence type="ECO:0000313" key="2">
    <source>
        <dbReference type="Proteomes" id="UP000036185"/>
    </source>
</evidence>
<reference evidence="1 2" key="1">
    <citation type="journal article" date="2014" name="Int. J. Syst. Evol. Microbiol.">
        <title>Draft Genome Sequence of Corynebacterium ulcerans FRC58, Isolated from the Bronchitic Aspiration of a Patient in France.</title>
        <authorList>
            <person name="Silva Ado S."/>
            <person name="Barauna R.A."/>
            <person name="de Sa P.C."/>
            <person name="das Gracas D.A."/>
            <person name="Carneiro A.R."/>
            <person name="Thouvenin M."/>
            <person name="Azevedo V."/>
            <person name="Badell E."/>
            <person name="Guiso N."/>
            <person name="da Silva A.L."/>
            <person name="Ramos R.T."/>
        </authorList>
    </citation>
    <scope>NUCLEOTIDE SEQUENCE [LARGE SCALE GENOMIC DNA]</scope>
    <source>
        <strain evidence="1 2">FRC58</strain>
    </source>
</reference>
<proteinExistence type="predicted"/>
<dbReference type="Proteomes" id="UP000036185">
    <property type="component" value="Chromosome"/>
</dbReference>